<dbReference type="EMBL" id="HBUE01091662">
    <property type="protein sequence ID" value="CAG6481875.1"/>
    <property type="molecule type" value="Transcribed_RNA"/>
</dbReference>
<evidence type="ECO:0000256" key="1">
    <source>
        <dbReference type="SAM" id="MobiDB-lite"/>
    </source>
</evidence>
<name>A0A8D8GIU1_CULPI</name>
<proteinExistence type="predicted"/>
<dbReference type="EMBL" id="HBUE01091657">
    <property type="protein sequence ID" value="CAG6481869.1"/>
    <property type="molecule type" value="Transcribed_RNA"/>
</dbReference>
<dbReference type="EMBL" id="HBUE01091660">
    <property type="protein sequence ID" value="CAG6481873.1"/>
    <property type="molecule type" value="Transcribed_RNA"/>
</dbReference>
<dbReference type="EMBL" id="HBUE01264294">
    <property type="protein sequence ID" value="CAG6560680.1"/>
    <property type="molecule type" value="Transcribed_RNA"/>
</dbReference>
<dbReference type="EMBL" id="HBUE01159165">
    <property type="protein sequence ID" value="CAG6509306.1"/>
    <property type="molecule type" value="Transcribed_RNA"/>
</dbReference>
<reference evidence="2" key="1">
    <citation type="submission" date="2021-05" db="EMBL/GenBank/DDBJ databases">
        <authorList>
            <person name="Alioto T."/>
            <person name="Alioto T."/>
            <person name="Gomez Garrido J."/>
        </authorList>
    </citation>
    <scope>NUCLEOTIDE SEQUENCE</scope>
</reference>
<dbReference type="AlphaFoldDB" id="A0A8D8GIU1"/>
<organism evidence="2">
    <name type="scientific">Culex pipiens</name>
    <name type="common">House mosquito</name>
    <dbReference type="NCBI Taxonomy" id="7175"/>
    <lineage>
        <taxon>Eukaryota</taxon>
        <taxon>Metazoa</taxon>
        <taxon>Ecdysozoa</taxon>
        <taxon>Arthropoda</taxon>
        <taxon>Hexapoda</taxon>
        <taxon>Insecta</taxon>
        <taxon>Pterygota</taxon>
        <taxon>Neoptera</taxon>
        <taxon>Endopterygota</taxon>
        <taxon>Diptera</taxon>
        <taxon>Nematocera</taxon>
        <taxon>Culicoidea</taxon>
        <taxon>Culicidae</taxon>
        <taxon>Culicinae</taxon>
        <taxon>Culicini</taxon>
        <taxon>Culex</taxon>
        <taxon>Culex</taxon>
    </lineage>
</organism>
<protein>
    <submittedName>
        <fullName evidence="2">(northern house mosquito) hypothetical protein</fullName>
    </submittedName>
</protein>
<feature type="region of interest" description="Disordered" evidence="1">
    <location>
        <begin position="1"/>
        <end position="43"/>
    </location>
</feature>
<accession>A0A8D8GIU1</accession>
<evidence type="ECO:0000313" key="2">
    <source>
        <dbReference type="EMBL" id="CAG6509306.1"/>
    </source>
</evidence>
<sequence>MLPHQGARGRNEPTAQRRRHAGVYAGRNAGDAEGTASGPDYGFGLSDYAGEHVSLGDATRDGDLEEGRRVAQLYGLAPGAVDRFGRVPDGFVVAVGGNY</sequence>